<protein>
    <submittedName>
        <fullName evidence="1">Uncharacterized protein</fullName>
    </submittedName>
</protein>
<evidence type="ECO:0000313" key="2">
    <source>
        <dbReference type="Proteomes" id="UP000326912"/>
    </source>
</evidence>
<dbReference type="AlphaFoldDB" id="A0A5J4KUV3"/>
<proteinExistence type="predicted"/>
<sequence>MRSKNHAEFHKRIRLSSPERILYKVSGLHEICQVYTVNMPKICKGIGDNLEIGKNENTERSYGKTTSILATS</sequence>
<dbReference type="Proteomes" id="UP000326912">
    <property type="component" value="Unassembled WGS sequence"/>
</dbReference>
<comment type="caution">
    <text evidence="1">The sequence shown here is derived from an EMBL/GenBank/DDBJ whole genome shotgun (WGS) entry which is preliminary data.</text>
</comment>
<dbReference type="EMBL" id="BKZW01000002">
    <property type="protein sequence ID" value="GER90267.1"/>
    <property type="molecule type" value="Genomic_DNA"/>
</dbReference>
<keyword evidence="2" id="KW-1185">Reference proteome</keyword>
<name>A0A5J4KUV3_9CHLR</name>
<organism evidence="1 2">
    <name type="scientific">Dictyobacter vulcani</name>
    <dbReference type="NCBI Taxonomy" id="2607529"/>
    <lineage>
        <taxon>Bacteria</taxon>
        <taxon>Bacillati</taxon>
        <taxon>Chloroflexota</taxon>
        <taxon>Ktedonobacteria</taxon>
        <taxon>Ktedonobacterales</taxon>
        <taxon>Dictyobacteraceae</taxon>
        <taxon>Dictyobacter</taxon>
    </lineage>
</organism>
<evidence type="ECO:0000313" key="1">
    <source>
        <dbReference type="EMBL" id="GER90267.1"/>
    </source>
</evidence>
<gene>
    <name evidence="1" type="ORF">KDW_44290</name>
</gene>
<accession>A0A5J4KUV3</accession>
<reference evidence="1 2" key="1">
    <citation type="submission" date="2019-10" db="EMBL/GenBank/DDBJ databases">
        <title>Dictyobacter vulcani sp. nov., within the class Ktedonobacteria, isolated from soil of volcanic Mt. Zao.</title>
        <authorList>
            <person name="Zheng Y."/>
            <person name="Wang C.M."/>
            <person name="Sakai Y."/>
            <person name="Abe K."/>
            <person name="Yokota A."/>
            <person name="Yabe S."/>
        </authorList>
    </citation>
    <scope>NUCLEOTIDE SEQUENCE [LARGE SCALE GENOMIC DNA]</scope>
    <source>
        <strain evidence="1 2">W12</strain>
    </source>
</reference>